<evidence type="ECO:0000313" key="4">
    <source>
        <dbReference type="Proteomes" id="UP001500804"/>
    </source>
</evidence>
<gene>
    <name evidence="3" type="ORF">GCM10023320_74380</name>
</gene>
<organism evidence="3 4">
    <name type="scientific">Pseudonocardia adelaidensis</name>
    <dbReference type="NCBI Taxonomy" id="648754"/>
    <lineage>
        <taxon>Bacteria</taxon>
        <taxon>Bacillati</taxon>
        <taxon>Actinomycetota</taxon>
        <taxon>Actinomycetes</taxon>
        <taxon>Pseudonocardiales</taxon>
        <taxon>Pseudonocardiaceae</taxon>
        <taxon>Pseudonocardia</taxon>
    </lineage>
</organism>
<dbReference type="Pfam" id="PF10756">
    <property type="entry name" value="bPH_6"/>
    <property type="match status" value="1"/>
</dbReference>
<feature type="transmembrane region" description="Helical" evidence="1">
    <location>
        <begin position="12"/>
        <end position="33"/>
    </location>
</feature>
<feature type="transmembrane region" description="Helical" evidence="1">
    <location>
        <begin position="39"/>
        <end position="55"/>
    </location>
</feature>
<evidence type="ECO:0000313" key="3">
    <source>
        <dbReference type="EMBL" id="GAA5138999.1"/>
    </source>
</evidence>
<accession>A0ABP9P1Y9</accession>
<keyword evidence="1" id="KW-0812">Transmembrane</keyword>
<feature type="domain" description="Low molecular weight protein antigen 6 PH" evidence="2">
    <location>
        <begin position="56"/>
        <end position="131"/>
    </location>
</feature>
<reference evidence="4" key="1">
    <citation type="journal article" date="2019" name="Int. J. Syst. Evol. Microbiol.">
        <title>The Global Catalogue of Microorganisms (GCM) 10K type strain sequencing project: providing services to taxonomists for standard genome sequencing and annotation.</title>
        <authorList>
            <consortium name="The Broad Institute Genomics Platform"/>
            <consortium name="The Broad Institute Genome Sequencing Center for Infectious Disease"/>
            <person name="Wu L."/>
            <person name="Ma J."/>
        </authorList>
    </citation>
    <scope>NUCLEOTIDE SEQUENCE [LARGE SCALE GENOMIC DNA]</scope>
    <source>
        <strain evidence="4">JCM 18302</strain>
    </source>
</reference>
<evidence type="ECO:0000256" key="1">
    <source>
        <dbReference type="SAM" id="Phobius"/>
    </source>
</evidence>
<name>A0ABP9P1Y9_9PSEU</name>
<dbReference type="Proteomes" id="UP001500804">
    <property type="component" value="Unassembled WGS sequence"/>
</dbReference>
<keyword evidence="4" id="KW-1185">Reference proteome</keyword>
<sequence>MSALPEPPPRAVFRIPPLVVLVALVFAVCATPVAFAAPYLWLVYLIPIGIIAWTLRVRTVADSEAVAVRRVVGGRRVPWDEIASVHLGRARNPGAARVSAVLNDGSEVALPAVHLRDLPRLAAVSGGRLPDPTATTEQS</sequence>
<comment type="caution">
    <text evidence="3">The sequence shown here is derived from an EMBL/GenBank/DDBJ whole genome shotgun (WGS) entry which is preliminary data.</text>
</comment>
<evidence type="ECO:0000259" key="2">
    <source>
        <dbReference type="Pfam" id="PF10756"/>
    </source>
</evidence>
<keyword evidence="1" id="KW-1133">Transmembrane helix</keyword>
<dbReference type="InterPro" id="IPR019692">
    <property type="entry name" value="CFP-6_PH"/>
</dbReference>
<dbReference type="EMBL" id="BAABJO010000042">
    <property type="protein sequence ID" value="GAA5138999.1"/>
    <property type="molecule type" value="Genomic_DNA"/>
</dbReference>
<dbReference type="RefSeq" id="WP_345611892.1">
    <property type="nucleotide sequence ID" value="NZ_BAABJO010000042.1"/>
</dbReference>
<keyword evidence="1" id="KW-0472">Membrane</keyword>
<proteinExistence type="predicted"/>
<protein>
    <submittedName>
        <fullName evidence="3">PH domain-containing protein</fullName>
    </submittedName>
</protein>